<keyword evidence="1" id="KW-0812">Transmembrane</keyword>
<organism evidence="2 3">
    <name type="scientific">Lophiotrema nucula</name>
    <dbReference type="NCBI Taxonomy" id="690887"/>
    <lineage>
        <taxon>Eukaryota</taxon>
        <taxon>Fungi</taxon>
        <taxon>Dikarya</taxon>
        <taxon>Ascomycota</taxon>
        <taxon>Pezizomycotina</taxon>
        <taxon>Dothideomycetes</taxon>
        <taxon>Pleosporomycetidae</taxon>
        <taxon>Pleosporales</taxon>
        <taxon>Lophiotremataceae</taxon>
        <taxon>Lophiotrema</taxon>
    </lineage>
</organism>
<dbReference type="AlphaFoldDB" id="A0A6A5YSK6"/>
<feature type="transmembrane region" description="Helical" evidence="1">
    <location>
        <begin position="36"/>
        <end position="60"/>
    </location>
</feature>
<protein>
    <submittedName>
        <fullName evidence="2">Uncharacterized protein</fullName>
    </submittedName>
</protein>
<sequence>MSEVDAKFVHRGLWTNLEKGPILGKTITTNLSTGTLVIALLAILSSLATAHVWHLAAFAYHQIRANGAPADGLFRQQQALLRTLPTPSSYLTDSLKLWWYWKGRADSVSLRCTLQPLIALFFTIATLAASISSSFVVDTTNLEVLVDSPFCAPVSPPRGSPFSTVLTYMTAVTDVAQPYVNECYDNNGTSFPALCSAFTRPDIPLVNEAVACPFNASMCVGGGSTPAAQIDSGLVDFNSGFGLNLPKDQRIKLRRKTACGILPLDGHTKVYSAEDDVFKIRPPLPGEQMIEFNYGNETDGSQFIFSLSESNVTRTYGIDGNYNFNPIPSEMGRDDAFLALLLVQKNAITYKVPVNDPMFAAHVPFTRNNSAGTGEMITEYYSDFPYSVVGCAQQFQFCHARKSSSEFCTDLMSLPESINATFPEASALQRVLFKNIVMAFSMLEISRTHALKAAQLVQPGGLVPSLPDDQWRAEILYWESFVWAALQHQIADYAIGPAVRDTTGGASKYVGNVTTEAQKQLCKVQKMRKAGGFMNINVFGLVLITVVALLAAVIDITLLRFLIFLSRFRKALAPRIDRWIQDGVLQLQRRAYEATGQGTWTNLDADVPVTVEKSVFEELPKEFEPKRTKTGYSFESQDTVMIREVMDGKAWGVGDSNERLMELWRSRTFVNDVPDLRSKR</sequence>
<accession>A0A6A5YSK6</accession>
<name>A0A6A5YSK6_9PLEO</name>
<proteinExistence type="predicted"/>
<feature type="transmembrane region" description="Helical" evidence="1">
    <location>
        <begin position="538"/>
        <end position="565"/>
    </location>
</feature>
<dbReference type="Proteomes" id="UP000799770">
    <property type="component" value="Unassembled WGS sequence"/>
</dbReference>
<dbReference type="EMBL" id="ML977340">
    <property type="protein sequence ID" value="KAF2109963.1"/>
    <property type="molecule type" value="Genomic_DNA"/>
</dbReference>
<dbReference type="OrthoDB" id="3540210at2759"/>
<evidence type="ECO:0000313" key="3">
    <source>
        <dbReference type="Proteomes" id="UP000799770"/>
    </source>
</evidence>
<keyword evidence="1" id="KW-0472">Membrane</keyword>
<keyword evidence="3" id="KW-1185">Reference proteome</keyword>
<gene>
    <name evidence="2" type="ORF">BDV96DRAFT_604439</name>
</gene>
<evidence type="ECO:0000313" key="2">
    <source>
        <dbReference type="EMBL" id="KAF2109963.1"/>
    </source>
</evidence>
<keyword evidence="1" id="KW-1133">Transmembrane helix</keyword>
<evidence type="ECO:0000256" key="1">
    <source>
        <dbReference type="SAM" id="Phobius"/>
    </source>
</evidence>
<reference evidence="2" key="1">
    <citation type="journal article" date="2020" name="Stud. Mycol.">
        <title>101 Dothideomycetes genomes: a test case for predicting lifestyles and emergence of pathogens.</title>
        <authorList>
            <person name="Haridas S."/>
            <person name="Albert R."/>
            <person name="Binder M."/>
            <person name="Bloem J."/>
            <person name="Labutti K."/>
            <person name="Salamov A."/>
            <person name="Andreopoulos B."/>
            <person name="Baker S."/>
            <person name="Barry K."/>
            <person name="Bills G."/>
            <person name="Bluhm B."/>
            <person name="Cannon C."/>
            <person name="Castanera R."/>
            <person name="Culley D."/>
            <person name="Daum C."/>
            <person name="Ezra D."/>
            <person name="Gonzalez J."/>
            <person name="Henrissat B."/>
            <person name="Kuo A."/>
            <person name="Liang C."/>
            <person name="Lipzen A."/>
            <person name="Lutzoni F."/>
            <person name="Magnuson J."/>
            <person name="Mondo S."/>
            <person name="Nolan M."/>
            <person name="Ohm R."/>
            <person name="Pangilinan J."/>
            <person name="Park H.-J."/>
            <person name="Ramirez L."/>
            <person name="Alfaro M."/>
            <person name="Sun H."/>
            <person name="Tritt A."/>
            <person name="Yoshinaga Y."/>
            <person name="Zwiers L.-H."/>
            <person name="Turgeon B."/>
            <person name="Goodwin S."/>
            <person name="Spatafora J."/>
            <person name="Crous P."/>
            <person name="Grigoriev I."/>
        </authorList>
    </citation>
    <scope>NUCLEOTIDE SEQUENCE</scope>
    <source>
        <strain evidence="2">CBS 627.86</strain>
    </source>
</reference>